<evidence type="ECO:0000256" key="2">
    <source>
        <dbReference type="SAM" id="MobiDB-lite"/>
    </source>
</evidence>
<dbReference type="AlphaFoldDB" id="A0AAV3R600"/>
<evidence type="ECO:0000313" key="4">
    <source>
        <dbReference type="Proteomes" id="UP001454036"/>
    </source>
</evidence>
<accession>A0AAV3R600</accession>
<dbReference type="GO" id="GO:0009793">
    <property type="term" value="P:embryo development ending in seed dormancy"/>
    <property type="evidence" value="ECO:0007669"/>
    <property type="project" value="InterPro"/>
</dbReference>
<proteinExistence type="inferred from homology"/>
<dbReference type="Proteomes" id="UP001454036">
    <property type="component" value="Unassembled WGS sequence"/>
</dbReference>
<feature type="compositionally biased region" description="Basic and acidic residues" evidence="2">
    <location>
        <begin position="14"/>
        <end position="68"/>
    </location>
</feature>
<comment type="similarity">
    <text evidence="1">Belongs to the LEA type 1 family.</text>
</comment>
<dbReference type="PANTHER" id="PTHR33493:SF2">
    <property type="entry name" value="LATE EMBRYOGENESIS ABUNDANT PROTEIN 46"/>
    <property type="match status" value="1"/>
</dbReference>
<name>A0AAV3R600_LITER</name>
<feature type="compositionally biased region" description="Low complexity" evidence="2">
    <location>
        <begin position="1"/>
        <end position="12"/>
    </location>
</feature>
<comment type="caution">
    <text evidence="3">The sequence shown here is derived from an EMBL/GenBank/DDBJ whole genome shotgun (WGS) entry which is preliminary data.</text>
</comment>
<protein>
    <submittedName>
        <fullName evidence="3">Uncharacterized protein</fullName>
    </submittedName>
</protein>
<dbReference type="InterPro" id="IPR005513">
    <property type="entry name" value="LEA_1"/>
</dbReference>
<feature type="region of interest" description="Disordered" evidence="2">
    <location>
        <begin position="1"/>
        <end position="99"/>
    </location>
</feature>
<gene>
    <name evidence="3" type="ORF">LIER_41230</name>
</gene>
<dbReference type="EMBL" id="BAABME010025279">
    <property type="protein sequence ID" value="GAA0171829.1"/>
    <property type="molecule type" value="Genomic_DNA"/>
</dbReference>
<dbReference type="Pfam" id="PF03760">
    <property type="entry name" value="LEA_1"/>
    <property type="match status" value="1"/>
</dbReference>
<keyword evidence="4" id="KW-1185">Reference proteome</keyword>
<feature type="compositionally biased region" description="Low complexity" evidence="2">
    <location>
        <begin position="71"/>
        <end position="82"/>
    </location>
</feature>
<evidence type="ECO:0000313" key="3">
    <source>
        <dbReference type="EMBL" id="GAA0171829.1"/>
    </source>
</evidence>
<evidence type="ECO:0000256" key="1">
    <source>
        <dbReference type="ARBA" id="ARBA00010975"/>
    </source>
</evidence>
<reference evidence="3 4" key="1">
    <citation type="submission" date="2024-01" db="EMBL/GenBank/DDBJ databases">
        <title>The complete chloroplast genome sequence of Lithospermum erythrorhizon: insights into the phylogenetic relationship among Boraginaceae species and the maternal lineages of purple gromwells.</title>
        <authorList>
            <person name="Okada T."/>
            <person name="Watanabe K."/>
        </authorList>
    </citation>
    <scope>NUCLEOTIDE SEQUENCE [LARGE SCALE GENOMIC DNA]</scope>
</reference>
<sequence length="99" mass="10602">MQSAKDAAAAAKSGLEKTKASLQEKGEKMTTRDPLKKDLATDKKEQRKDEAELRKQAEYDRNEAEKLAKQAGTGHHTTTTGTTGLGGTGAGRYDTGSTF</sequence>
<organism evidence="3 4">
    <name type="scientific">Lithospermum erythrorhizon</name>
    <name type="common">Purple gromwell</name>
    <name type="synonym">Lithospermum officinale var. erythrorhizon</name>
    <dbReference type="NCBI Taxonomy" id="34254"/>
    <lineage>
        <taxon>Eukaryota</taxon>
        <taxon>Viridiplantae</taxon>
        <taxon>Streptophyta</taxon>
        <taxon>Embryophyta</taxon>
        <taxon>Tracheophyta</taxon>
        <taxon>Spermatophyta</taxon>
        <taxon>Magnoliopsida</taxon>
        <taxon>eudicotyledons</taxon>
        <taxon>Gunneridae</taxon>
        <taxon>Pentapetalae</taxon>
        <taxon>asterids</taxon>
        <taxon>lamiids</taxon>
        <taxon>Boraginales</taxon>
        <taxon>Boraginaceae</taxon>
        <taxon>Boraginoideae</taxon>
        <taxon>Lithospermeae</taxon>
        <taxon>Lithospermum</taxon>
    </lineage>
</organism>
<dbReference type="PANTHER" id="PTHR33493">
    <property type="entry name" value="LATE EMBRYOGENESIS ABUNDANT PROTEIN 6-RELATED"/>
    <property type="match status" value="1"/>
</dbReference>